<keyword evidence="6" id="KW-1185">Reference proteome</keyword>
<evidence type="ECO:0000256" key="3">
    <source>
        <dbReference type="RuleBase" id="RU000363"/>
    </source>
</evidence>
<evidence type="ECO:0000256" key="2">
    <source>
        <dbReference type="ARBA" id="ARBA00023002"/>
    </source>
</evidence>
<dbReference type="OrthoDB" id="6823797at2"/>
<accession>A0A3P2A257</accession>
<dbReference type="InterPro" id="IPR036291">
    <property type="entry name" value="NAD(P)-bd_dom_sf"/>
</dbReference>
<proteinExistence type="inferred from homology"/>
<dbReference type="PRINTS" id="PR00080">
    <property type="entry name" value="SDRFAMILY"/>
</dbReference>
<dbReference type="PANTHER" id="PTHR42901">
    <property type="entry name" value="ALCOHOL DEHYDROGENASE"/>
    <property type="match status" value="1"/>
</dbReference>
<dbReference type="PROSITE" id="PS00061">
    <property type="entry name" value="ADH_SHORT"/>
    <property type="match status" value="1"/>
</dbReference>
<gene>
    <name evidence="5" type="ORF">EII21_09980</name>
</gene>
<keyword evidence="2" id="KW-0560">Oxidoreductase</keyword>
<evidence type="ECO:0000256" key="1">
    <source>
        <dbReference type="ARBA" id="ARBA00006484"/>
    </source>
</evidence>
<dbReference type="EMBL" id="RQYC01000023">
    <property type="protein sequence ID" value="RRD89078.1"/>
    <property type="molecule type" value="Genomic_DNA"/>
</dbReference>
<dbReference type="PANTHER" id="PTHR42901:SF1">
    <property type="entry name" value="ALCOHOL DEHYDROGENASE"/>
    <property type="match status" value="1"/>
</dbReference>
<dbReference type="AlphaFoldDB" id="A0A3P2A257"/>
<organism evidence="5 6">
    <name type="scientific">Conchiformibius steedae</name>
    <dbReference type="NCBI Taxonomy" id="153493"/>
    <lineage>
        <taxon>Bacteria</taxon>
        <taxon>Pseudomonadati</taxon>
        <taxon>Pseudomonadota</taxon>
        <taxon>Betaproteobacteria</taxon>
        <taxon>Neisseriales</taxon>
        <taxon>Neisseriaceae</taxon>
        <taxon>Conchiformibius</taxon>
    </lineage>
</organism>
<name>A0A3P2A257_9NEIS</name>
<dbReference type="Gene3D" id="3.40.50.720">
    <property type="entry name" value="NAD(P)-binding Rossmann-like Domain"/>
    <property type="match status" value="1"/>
</dbReference>
<dbReference type="Pfam" id="PF00106">
    <property type="entry name" value="adh_short"/>
    <property type="match status" value="1"/>
</dbReference>
<sequence>MAILITGASAGFGAAMVRRFVQAGYPVIGMARRGDKLNELKDKLGSMLQVVEADVGNKHSVDAALASLQNLPEAFHQIDCLINNAGLALGLDPAHQADFDDWETMIQTNIVGLSYLTRQVLPQMVERGNGYIINLGSIAANYPYPGGNVYGATKAFVQQFSLNLRADLHGTGVRVSVIEPGLCGGTEFSHVRFKGNSERANALYRDTDSLSADDIAETALWLYQRPKHVNVNSLEVMPVSQSFGALPVYRPAPPPPPTPAELPALADAHQPEKEKGLLERLADWLK</sequence>
<feature type="compositionally biased region" description="Pro residues" evidence="4">
    <location>
        <begin position="250"/>
        <end position="260"/>
    </location>
</feature>
<evidence type="ECO:0000313" key="6">
    <source>
        <dbReference type="Proteomes" id="UP000269923"/>
    </source>
</evidence>
<evidence type="ECO:0000313" key="5">
    <source>
        <dbReference type="EMBL" id="RRD89078.1"/>
    </source>
</evidence>
<dbReference type="InterPro" id="IPR020904">
    <property type="entry name" value="Sc_DH/Rdtase_CS"/>
</dbReference>
<dbReference type="RefSeq" id="WP_124796096.1">
    <property type="nucleotide sequence ID" value="NZ_RQYC01000023.1"/>
</dbReference>
<evidence type="ECO:0000256" key="4">
    <source>
        <dbReference type="SAM" id="MobiDB-lite"/>
    </source>
</evidence>
<dbReference type="GO" id="GO:0016616">
    <property type="term" value="F:oxidoreductase activity, acting on the CH-OH group of donors, NAD or NADP as acceptor"/>
    <property type="evidence" value="ECO:0007669"/>
    <property type="project" value="UniProtKB-ARBA"/>
</dbReference>
<dbReference type="SUPFAM" id="SSF51735">
    <property type="entry name" value="NAD(P)-binding Rossmann-fold domains"/>
    <property type="match status" value="1"/>
</dbReference>
<comment type="caution">
    <text evidence="5">The sequence shown here is derived from an EMBL/GenBank/DDBJ whole genome shotgun (WGS) entry which is preliminary data.</text>
</comment>
<dbReference type="PRINTS" id="PR00081">
    <property type="entry name" value="GDHRDH"/>
</dbReference>
<dbReference type="STRING" id="1121352.GCA_000620925_01835"/>
<comment type="similarity">
    <text evidence="1 3">Belongs to the short-chain dehydrogenases/reductases (SDR) family.</text>
</comment>
<dbReference type="Proteomes" id="UP000269923">
    <property type="component" value="Unassembled WGS sequence"/>
</dbReference>
<protein>
    <submittedName>
        <fullName evidence="5">SDR family NAD(P)-dependent oxidoreductase</fullName>
    </submittedName>
</protein>
<feature type="region of interest" description="Disordered" evidence="4">
    <location>
        <begin position="250"/>
        <end position="273"/>
    </location>
</feature>
<reference evidence="5 6" key="1">
    <citation type="submission" date="2018-11" db="EMBL/GenBank/DDBJ databases">
        <title>Genomes From Bacteria Associated with the Canine Oral Cavity: a Test Case for Automated Genome-Based Taxonomic Assignment.</title>
        <authorList>
            <person name="Coil D.A."/>
            <person name="Jospin G."/>
            <person name="Darling A.E."/>
            <person name="Wallis C."/>
            <person name="Davis I.J."/>
            <person name="Harris S."/>
            <person name="Eisen J.A."/>
            <person name="Holcombe L.J."/>
            <person name="O'Flynn C."/>
        </authorList>
    </citation>
    <scope>NUCLEOTIDE SEQUENCE [LARGE SCALE GENOMIC DNA]</scope>
    <source>
        <strain evidence="5 6">COT-280</strain>
    </source>
</reference>
<dbReference type="FunFam" id="3.40.50.720:FF:000047">
    <property type="entry name" value="NADP-dependent L-serine/L-allo-threonine dehydrogenase"/>
    <property type="match status" value="1"/>
</dbReference>
<dbReference type="InterPro" id="IPR002347">
    <property type="entry name" value="SDR_fam"/>
</dbReference>